<dbReference type="EMBL" id="JABJNZ010000046">
    <property type="protein sequence ID" value="MBT4870570.1"/>
    <property type="molecule type" value="Genomic_DNA"/>
</dbReference>
<dbReference type="PANTHER" id="PTHR21198:SF7">
    <property type="entry name" value="ASPARTATE-GLUTAMATE RACEMASE FAMILY"/>
    <property type="match status" value="1"/>
</dbReference>
<dbReference type="InterPro" id="IPR015942">
    <property type="entry name" value="Asp/Glu/hydantoin_racemase"/>
</dbReference>
<organism evidence="3 4">
    <name type="scientific">Candidatus Iainarchaeum sp</name>
    <dbReference type="NCBI Taxonomy" id="3101447"/>
    <lineage>
        <taxon>Archaea</taxon>
        <taxon>Candidatus Iainarchaeota</taxon>
        <taxon>Candidatus Iainarchaeia</taxon>
        <taxon>Candidatus Iainarchaeales</taxon>
        <taxon>Candidatus Iainarchaeaceae</taxon>
        <taxon>Candidatus Iainarchaeum</taxon>
    </lineage>
</organism>
<keyword evidence="2 3" id="KW-0413">Isomerase</keyword>
<gene>
    <name evidence="3" type="ORF">HON47_03285</name>
</gene>
<dbReference type="InterPro" id="IPR004380">
    <property type="entry name" value="Asp_race"/>
</dbReference>
<dbReference type="GO" id="GO:0047661">
    <property type="term" value="F:amino-acid racemase activity"/>
    <property type="evidence" value="ECO:0007669"/>
    <property type="project" value="InterPro"/>
</dbReference>
<protein>
    <submittedName>
        <fullName evidence="3">Amino acid racemase</fullName>
        <ecNumber evidence="3">5.1.1.-</ecNumber>
    </submittedName>
</protein>
<comment type="caution">
    <text evidence="3">The sequence shown here is derived from an EMBL/GenBank/DDBJ whole genome shotgun (WGS) entry which is preliminary data.</text>
</comment>
<sequence>MLNLEKAGADFIVIPGNTVHHFIEEMREIVKIPILSIIDETKKEILAEKLSCVGILASKTTIDLGLYQNLPISTISPNSFQQIKINEVIETVMGAKHNFTHTNDLKSIISNYVEEGAQAVILGCTELPLAINQINTKIKLFNTIDILAHSTLKEAYN</sequence>
<dbReference type="Pfam" id="PF01177">
    <property type="entry name" value="Asp_Glu_race"/>
    <property type="match status" value="1"/>
</dbReference>
<dbReference type="NCBIfam" id="TIGR00035">
    <property type="entry name" value="asp_race"/>
    <property type="match status" value="1"/>
</dbReference>
<dbReference type="EC" id="5.1.1.-" evidence="3"/>
<reference evidence="3" key="1">
    <citation type="journal article" date="2021" name="ISME J.">
        <title>Mercury methylation by metabolically versatile and cosmopolitan marine bacteria.</title>
        <authorList>
            <person name="Lin H."/>
            <person name="Ascher D.B."/>
            <person name="Myung Y."/>
            <person name="Lamborg C.H."/>
            <person name="Hallam S.J."/>
            <person name="Gionfriddo C.M."/>
            <person name="Holt K.E."/>
            <person name="Moreau J.W."/>
        </authorList>
    </citation>
    <scope>NUCLEOTIDE SEQUENCE</scope>
    <source>
        <strain evidence="3">SI075_bin30</strain>
    </source>
</reference>
<accession>A0A8T5GFI0</accession>
<dbReference type="Proteomes" id="UP000722459">
    <property type="component" value="Unassembled WGS sequence"/>
</dbReference>
<dbReference type="AlphaFoldDB" id="A0A8T5GFI0"/>
<evidence type="ECO:0000256" key="1">
    <source>
        <dbReference type="ARBA" id="ARBA00007847"/>
    </source>
</evidence>
<dbReference type="Gene3D" id="3.40.50.1860">
    <property type="match status" value="2"/>
</dbReference>
<evidence type="ECO:0000313" key="4">
    <source>
        <dbReference type="Proteomes" id="UP000722459"/>
    </source>
</evidence>
<proteinExistence type="inferred from homology"/>
<dbReference type="InterPro" id="IPR001920">
    <property type="entry name" value="Asp/Glu_race"/>
</dbReference>
<evidence type="ECO:0000313" key="3">
    <source>
        <dbReference type="EMBL" id="MBT4870570.1"/>
    </source>
</evidence>
<evidence type="ECO:0000256" key="2">
    <source>
        <dbReference type="ARBA" id="ARBA00023235"/>
    </source>
</evidence>
<dbReference type="PANTHER" id="PTHR21198">
    <property type="entry name" value="GLUTAMATE RACEMASE"/>
    <property type="match status" value="1"/>
</dbReference>
<comment type="similarity">
    <text evidence="1">Belongs to the aspartate/glutamate racemases family.</text>
</comment>
<name>A0A8T5GFI0_9ARCH</name>
<dbReference type="SUPFAM" id="SSF53681">
    <property type="entry name" value="Aspartate/glutamate racemase"/>
    <property type="match status" value="2"/>
</dbReference>